<dbReference type="CDD" id="cd00090">
    <property type="entry name" value="HTH_ARSR"/>
    <property type="match status" value="1"/>
</dbReference>
<dbReference type="InterPro" id="IPR011991">
    <property type="entry name" value="ArsR-like_HTH"/>
</dbReference>
<dbReference type="GO" id="GO:0003700">
    <property type="term" value="F:DNA-binding transcription factor activity"/>
    <property type="evidence" value="ECO:0007669"/>
    <property type="project" value="InterPro"/>
</dbReference>
<dbReference type="Pfam" id="PF12840">
    <property type="entry name" value="HTH_20"/>
    <property type="match status" value="1"/>
</dbReference>
<dbReference type="NCBIfam" id="NF033788">
    <property type="entry name" value="HTH_metalloreg"/>
    <property type="match status" value="1"/>
</dbReference>
<accession>A0AAF0BGY8</accession>
<evidence type="ECO:0000256" key="2">
    <source>
        <dbReference type="ARBA" id="ARBA00023125"/>
    </source>
</evidence>
<dbReference type="GO" id="GO:0003677">
    <property type="term" value="F:DNA binding"/>
    <property type="evidence" value="ECO:0007669"/>
    <property type="project" value="UniProtKB-KW"/>
</dbReference>
<dbReference type="RefSeq" id="WP_289503702.1">
    <property type="nucleotide sequence ID" value="NZ_CP116805.1"/>
</dbReference>
<dbReference type="KEGG" id="gso:PH603_15705"/>
<evidence type="ECO:0000256" key="3">
    <source>
        <dbReference type="ARBA" id="ARBA00023163"/>
    </source>
</evidence>
<dbReference type="AlphaFoldDB" id="A0AAF0BGY8"/>
<dbReference type="PRINTS" id="PR00778">
    <property type="entry name" value="HTHARSR"/>
</dbReference>
<dbReference type="Gene3D" id="1.10.10.10">
    <property type="entry name" value="Winged helix-like DNA-binding domain superfamily/Winged helix DNA-binding domain"/>
    <property type="match status" value="1"/>
</dbReference>
<keyword evidence="3" id="KW-0804">Transcription</keyword>
<gene>
    <name evidence="5" type="ORF">PH603_15705</name>
</gene>
<feature type="domain" description="HTH arsR-type" evidence="4">
    <location>
        <begin position="1"/>
        <end position="95"/>
    </location>
</feature>
<dbReference type="PROSITE" id="PS50987">
    <property type="entry name" value="HTH_ARSR_2"/>
    <property type="match status" value="1"/>
</dbReference>
<dbReference type="InterPro" id="IPR036390">
    <property type="entry name" value="WH_DNA-bd_sf"/>
</dbReference>
<organism evidence="5 6">
    <name type="scientific">Gimibacter soli</name>
    <dbReference type="NCBI Taxonomy" id="3024400"/>
    <lineage>
        <taxon>Bacteria</taxon>
        <taxon>Pseudomonadati</taxon>
        <taxon>Pseudomonadota</taxon>
        <taxon>Alphaproteobacteria</taxon>
        <taxon>Kordiimonadales</taxon>
        <taxon>Temperatibacteraceae</taxon>
        <taxon>Gimibacter</taxon>
    </lineage>
</organism>
<evidence type="ECO:0000259" key="4">
    <source>
        <dbReference type="PROSITE" id="PS50987"/>
    </source>
</evidence>
<protein>
    <submittedName>
        <fullName evidence="5">Metalloregulator ArsR/SmtB family transcription factor</fullName>
    </submittedName>
</protein>
<evidence type="ECO:0000313" key="5">
    <source>
        <dbReference type="EMBL" id="WCL53983.1"/>
    </source>
</evidence>
<dbReference type="InterPro" id="IPR051011">
    <property type="entry name" value="Metal_resp_trans_reg"/>
</dbReference>
<keyword evidence="1" id="KW-0805">Transcription regulation</keyword>
<evidence type="ECO:0000256" key="1">
    <source>
        <dbReference type="ARBA" id="ARBA00023015"/>
    </source>
</evidence>
<dbReference type="PANTHER" id="PTHR43132">
    <property type="entry name" value="ARSENICAL RESISTANCE OPERON REPRESSOR ARSR-RELATED"/>
    <property type="match status" value="1"/>
</dbReference>
<keyword evidence="6" id="KW-1185">Reference proteome</keyword>
<name>A0AAF0BGY8_9PROT</name>
<dbReference type="SUPFAM" id="SSF46785">
    <property type="entry name" value="Winged helix' DNA-binding domain"/>
    <property type="match status" value="1"/>
</dbReference>
<dbReference type="InterPro" id="IPR001845">
    <property type="entry name" value="HTH_ArsR_DNA-bd_dom"/>
</dbReference>
<sequence>MDINQSLSAFAALSQETRLEVFRLLVQAGGTGMLAGEVADRLGVRQNTMSTNLNILLRAGLIRNEREGRAIRYFADFDGVRGLLGFLMEECCGGKPELCQPVIDTLACHCP</sequence>
<dbReference type="Proteomes" id="UP001217500">
    <property type="component" value="Chromosome"/>
</dbReference>
<reference evidence="5" key="1">
    <citation type="submission" date="2023-01" db="EMBL/GenBank/DDBJ databases">
        <title>The genome sequence of Kordiimonadaceae bacterium 6D33.</title>
        <authorList>
            <person name="Liu Y."/>
        </authorList>
    </citation>
    <scope>NUCLEOTIDE SEQUENCE</scope>
    <source>
        <strain evidence="5">6D33</strain>
    </source>
</reference>
<keyword evidence="2" id="KW-0238">DNA-binding</keyword>
<dbReference type="SMART" id="SM00418">
    <property type="entry name" value="HTH_ARSR"/>
    <property type="match status" value="1"/>
</dbReference>
<dbReference type="InterPro" id="IPR036388">
    <property type="entry name" value="WH-like_DNA-bd_sf"/>
</dbReference>
<dbReference type="EMBL" id="CP116805">
    <property type="protein sequence ID" value="WCL53983.1"/>
    <property type="molecule type" value="Genomic_DNA"/>
</dbReference>
<dbReference type="PANTHER" id="PTHR43132:SF2">
    <property type="entry name" value="ARSENICAL RESISTANCE OPERON REPRESSOR ARSR-RELATED"/>
    <property type="match status" value="1"/>
</dbReference>
<proteinExistence type="predicted"/>
<evidence type="ECO:0000313" key="6">
    <source>
        <dbReference type="Proteomes" id="UP001217500"/>
    </source>
</evidence>